<feature type="domain" description="Alpha/beta hydrolase fold-3" evidence="2">
    <location>
        <begin position="177"/>
        <end position="243"/>
    </location>
</feature>
<accession>A0A9W9GS60</accession>
<keyword evidence="1 3" id="KW-0378">Hydrolase</keyword>
<dbReference type="Pfam" id="PF07859">
    <property type="entry name" value="Abhydrolase_3"/>
    <property type="match status" value="2"/>
</dbReference>
<dbReference type="GO" id="GO:0072330">
    <property type="term" value="P:monocarboxylic acid biosynthetic process"/>
    <property type="evidence" value="ECO:0007669"/>
    <property type="project" value="UniProtKB-ARBA"/>
</dbReference>
<dbReference type="Proteomes" id="UP001147746">
    <property type="component" value="Unassembled WGS sequence"/>
</dbReference>
<dbReference type="PANTHER" id="PTHR48081:SF8">
    <property type="entry name" value="ALPHA_BETA HYDROLASE FOLD-3 DOMAIN-CONTAINING PROTEIN-RELATED"/>
    <property type="match status" value="1"/>
</dbReference>
<evidence type="ECO:0000256" key="1">
    <source>
        <dbReference type="ARBA" id="ARBA00022801"/>
    </source>
</evidence>
<reference evidence="3" key="2">
    <citation type="journal article" date="2023" name="IMA Fungus">
        <title>Comparative genomic study of the Penicillium genus elucidates a diverse pangenome and 15 lateral gene transfer events.</title>
        <authorList>
            <person name="Petersen C."/>
            <person name="Sorensen T."/>
            <person name="Nielsen M.R."/>
            <person name="Sondergaard T.E."/>
            <person name="Sorensen J.L."/>
            <person name="Fitzpatrick D.A."/>
            <person name="Frisvad J.C."/>
            <person name="Nielsen K.L."/>
        </authorList>
    </citation>
    <scope>NUCLEOTIDE SEQUENCE</scope>
    <source>
        <strain evidence="3">IBT 21472</strain>
    </source>
</reference>
<dbReference type="InterPro" id="IPR029058">
    <property type="entry name" value="AB_hydrolase_fold"/>
</dbReference>
<dbReference type="GO" id="GO:0017000">
    <property type="term" value="P:antibiotic biosynthetic process"/>
    <property type="evidence" value="ECO:0007669"/>
    <property type="project" value="UniProtKB-ARBA"/>
</dbReference>
<dbReference type="Gene3D" id="3.40.50.1820">
    <property type="entry name" value="alpha/beta hydrolase"/>
    <property type="match status" value="2"/>
</dbReference>
<gene>
    <name evidence="3" type="ORF">N7476_000025</name>
</gene>
<dbReference type="EMBL" id="JAPZBO010000001">
    <property type="protein sequence ID" value="KAJ5330242.1"/>
    <property type="molecule type" value="Genomic_DNA"/>
</dbReference>
<reference evidence="3" key="1">
    <citation type="submission" date="2022-12" db="EMBL/GenBank/DDBJ databases">
        <authorList>
            <person name="Petersen C."/>
        </authorList>
    </citation>
    <scope>NUCLEOTIDE SEQUENCE</scope>
    <source>
        <strain evidence="3">IBT 21472</strain>
    </source>
</reference>
<dbReference type="PANTHER" id="PTHR48081">
    <property type="entry name" value="AB HYDROLASE SUPERFAMILY PROTEIN C4A8.06C"/>
    <property type="match status" value="1"/>
</dbReference>
<dbReference type="AlphaFoldDB" id="A0A9W9GS60"/>
<sequence length="264" mass="29168">MMREYTTPEPLATLSVIDPELKSLILATPSRPNRESTIEESRNAIASSLARIIGNVNRSQVQEILMRDGHASEVRIYHPEILRPREKTPLIILIHGGGFILGDNKQLNPYARAMSTLLDATVVSFSYCLAPEFKFPIAAYDCWDSLCWIAKHAAEMGADPTTGFILGAPILNGDSIRNMYDLVGVDVLSPDFSPFNVSGTQTGMPPTYFQVAGAEPLRDDGLIYERVLKERGVPTRLRVYPGAPLMDNTLSGRMQRSRTSGILM</sequence>
<evidence type="ECO:0000313" key="4">
    <source>
        <dbReference type="Proteomes" id="UP001147746"/>
    </source>
</evidence>
<dbReference type="InterPro" id="IPR013094">
    <property type="entry name" value="AB_hydrolase_3"/>
</dbReference>
<dbReference type="InterPro" id="IPR050300">
    <property type="entry name" value="GDXG_lipolytic_enzyme"/>
</dbReference>
<dbReference type="SUPFAM" id="SSF53474">
    <property type="entry name" value="alpha/beta-Hydrolases"/>
    <property type="match status" value="1"/>
</dbReference>
<evidence type="ECO:0000313" key="3">
    <source>
        <dbReference type="EMBL" id="KAJ5330242.1"/>
    </source>
</evidence>
<dbReference type="OrthoDB" id="408631at2759"/>
<comment type="caution">
    <text evidence="3">The sequence shown here is derived from an EMBL/GenBank/DDBJ whole genome shotgun (WGS) entry which is preliminary data.</text>
</comment>
<feature type="domain" description="Alpha/beta hydrolase fold-3" evidence="2">
    <location>
        <begin position="92"/>
        <end position="167"/>
    </location>
</feature>
<keyword evidence="4" id="KW-1185">Reference proteome</keyword>
<organism evidence="3 4">
    <name type="scientific">Penicillium atrosanguineum</name>
    <dbReference type="NCBI Taxonomy" id="1132637"/>
    <lineage>
        <taxon>Eukaryota</taxon>
        <taxon>Fungi</taxon>
        <taxon>Dikarya</taxon>
        <taxon>Ascomycota</taxon>
        <taxon>Pezizomycotina</taxon>
        <taxon>Eurotiomycetes</taxon>
        <taxon>Eurotiomycetidae</taxon>
        <taxon>Eurotiales</taxon>
        <taxon>Aspergillaceae</taxon>
        <taxon>Penicillium</taxon>
    </lineage>
</organism>
<dbReference type="GO" id="GO:0016787">
    <property type="term" value="F:hydrolase activity"/>
    <property type="evidence" value="ECO:0007669"/>
    <property type="project" value="UniProtKB-KW"/>
</dbReference>
<protein>
    <submittedName>
        <fullName evidence="3">AB hydrolase superfamily protein B1A11.02</fullName>
    </submittedName>
</protein>
<evidence type="ECO:0000259" key="2">
    <source>
        <dbReference type="Pfam" id="PF07859"/>
    </source>
</evidence>
<proteinExistence type="predicted"/>
<name>A0A9W9GS60_9EURO</name>